<keyword evidence="2" id="KW-1185">Reference proteome</keyword>
<evidence type="ECO:0000313" key="1">
    <source>
        <dbReference type="EMBL" id="CAG8742649.1"/>
    </source>
</evidence>
<dbReference type="EMBL" id="CAJVPP010021365">
    <property type="protein sequence ID" value="CAG8742649.1"/>
    <property type="molecule type" value="Genomic_DNA"/>
</dbReference>
<feature type="non-terminal residue" evidence="1">
    <location>
        <position position="243"/>
    </location>
</feature>
<protein>
    <submittedName>
        <fullName evidence="1">9093_t:CDS:1</fullName>
    </submittedName>
</protein>
<name>A0A9N9IP03_FUNMO</name>
<accession>A0A9N9IP03</accession>
<sequence length="243" mass="27626">NNTEITSKDDKNNLNCLYAYSDLMYDAGTYFDYENDGVRWPYSGQKPAALSIVATVDNAFTFYQNHYLGIKYSLGIINHLIDFAPFHNHAPDDSYDLSGTLQLLTDHFNLNYLKVGTIFVDSVSDQPTFIDKNGASLERTVYLTDFYYKVHFDATGTKKNAFKNFGQDKDSYLNSIIAKLPDMVNGDIDVFTPSTYWLATPFMPIELVNFGSLDIKNFVQPTVNAHPQSLWPYLLQPLKSRSL</sequence>
<evidence type="ECO:0000313" key="2">
    <source>
        <dbReference type="Proteomes" id="UP000789375"/>
    </source>
</evidence>
<dbReference type="AlphaFoldDB" id="A0A9N9IP03"/>
<organism evidence="1 2">
    <name type="scientific">Funneliformis mosseae</name>
    <name type="common">Endomycorrhizal fungus</name>
    <name type="synonym">Glomus mosseae</name>
    <dbReference type="NCBI Taxonomy" id="27381"/>
    <lineage>
        <taxon>Eukaryota</taxon>
        <taxon>Fungi</taxon>
        <taxon>Fungi incertae sedis</taxon>
        <taxon>Mucoromycota</taxon>
        <taxon>Glomeromycotina</taxon>
        <taxon>Glomeromycetes</taxon>
        <taxon>Glomerales</taxon>
        <taxon>Glomeraceae</taxon>
        <taxon>Funneliformis</taxon>
    </lineage>
</organism>
<proteinExistence type="predicted"/>
<dbReference type="Proteomes" id="UP000789375">
    <property type="component" value="Unassembled WGS sequence"/>
</dbReference>
<feature type="non-terminal residue" evidence="1">
    <location>
        <position position="1"/>
    </location>
</feature>
<comment type="caution">
    <text evidence="1">The sequence shown here is derived from an EMBL/GenBank/DDBJ whole genome shotgun (WGS) entry which is preliminary data.</text>
</comment>
<reference evidence="1" key="1">
    <citation type="submission" date="2021-06" db="EMBL/GenBank/DDBJ databases">
        <authorList>
            <person name="Kallberg Y."/>
            <person name="Tangrot J."/>
            <person name="Rosling A."/>
        </authorList>
    </citation>
    <scope>NUCLEOTIDE SEQUENCE</scope>
    <source>
        <strain evidence="1">87-6 pot B 2015</strain>
    </source>
</reference>
<gene>
    <name evidence="1" type="ORF">FMOSSE_LOCUS16238</name>
</gene>